<dbReference type="Proteomes" id="UP001597525">
    <property type="component" value="Unassembled WGS sequence"/>
</dbReference>
<feature type="transmembrane region" description="Helical" evidence="1">
    <location>
        <begin position="166"/>
        <end position="187"/>
    </location>
</feature>
<feature type="transmembrane region" description="Helical" evidence="1">
    <location>
        <begin position="218"/>
        <end position="238"/>
    </location>
</feature>
<feature type="transmembrane region" description="Helical" evidence="1">
    <location>
        <begin position="375"/>
        <end position="397"/>
    </location>
</feature>
<protein>
    <submittedName>
        <fullName evidence="2">PepSY-associated TM helix domain-containing protein</fullName>
    </submittedName>
</protein>
<sequence length="412" mass="47951">MPSKIKKKKMWSFRSVNNWLHLWLGLLSGTILIIVCFTGCLWVFHHEITTLLVPRKESQFILAQHESLLPPSQIVHIADSLFPNALVRNITYTKDAPISFSVDEVSAADKKGSTHLLHPYSGVYLGEKTKERSTHDKLEQRLEGFFSWAIDGHRFLWLPRDIGRPIVNYATLVFTVTLLTGLVWWYPKKWNKSTRTKSFKVKWKAGWKRLNIDLHNVFGFYSFLLVILLAITGMYYGITWFNKALYWSTKWGETLAERRPVQSDTTKMALIDAFPAAFDRQIGSILSQYKDPHYLSISYPDAKRADASIQVYIRNSMDRQYNNRYYSFDRYTAAFLPNSISLFNKDFYELDAGEKFRRLNYDIHVGSVGGLPTKILAFFATLVAGSLPVTGFIVWYNRKWGKKLKKRERRER</sequence>
<feature type="transmembrane region" description="Helical" evidence="1">
    <location>
        <begin position="20"/>
        <end position="44"/>
    </location>
</feature>
<gene>
    <name evidence="2" type="ORF">ACFS7Y_17065</name>
</gene>
<dbReference type="PANTHER" id="PTHR34219">
    <property type="entry name" value="IRON-REGULATED INNER MEMBRANE PROTEIN-RELATED"/>
    <property type="match status" value="1"/>
</dbReference>
<dbReference type="RefSeq" id="WP_320184596.1">
    <property type="nucleotide sequence ID" value="NZ_CP138332.1"/>
</dbReference>
<evidence type="ECO:0000313" key="3">
    <source>
        <dbReference type="Proteomes" id="UP001597525"/>
    </source>
</evidence>
<name>A0ABW6BJU8_9SPHI</name>
<dbReference type="InterPro" id="IPR005625">
    <property type="entry name" value="PepSY-ass_TM"/>
</dbReference>
<comment type="caution">
    <text evidence="2">The sequence shown here is derived from an EMBL/GenBank/DDBJ whole genome shotgun (WGS) entry which is preliminary data.</text>
</comment>
<evidence type="ECO:0000313" key="2">
    <source>
        <dbReference type="EMBL" id="MFD2969107.1"/>
    </source>
</evidence>
<proteinExistence type="predicted"/>
<dbReference type="EMBL" id="JBHUPB010000011">
    <property type="protein sequence ID" value="MFD2969107.1"/>
    <property type="molecule type" value="Genomic_DNA"/>
</dbReference>
<keyword evidence="1" id="KW-0812">Transmembrane</keyword>
<reference evidence="3" key="1">
    <citation type="journal article" date="2019" name="Int. J. Syst. Evol. Microbiol.">
        <title>The Global Catalogue of Microorganisms (GCM) 10K type strain sequencing project: providing services to taxonomists for standard genome sequencing and annotation.</title>
        <authorList>
            <consortium name="The Broad Institute Genomics Platform"/>
            <consortium name="The Broad Institute Genome Sequencing Center for Infectious Disease"/>
            <person name="Wu L."/>
            <person name="Ma J."/>
        </authorList>
    </citation>
    <scope>NUCLEOTIDE SEQUENCE [LARGE SCALE GENOMIC DNA]</scope>
    <source>
        <strain evidence="3">KCTC 22814</strain>
    </source>
</reference>
<keyword evidence="1" id="KW-0472">Membrane</keyword>
<keyword evidence="3" id="KW-1185">Reference proteome</keyword>
<dbReference type="Pfam" id="PF03929">
    <property type="entry name" value="PepSY_TM"/>
    <property type="match status" value="1"/>
</dbReference>
<evidence type="ECO:0000256" key="1">
    <source>
        <dbReference type="SAM" id="Phobius"/>
    </source>
</evidence>
<dbReference type="PANTHER" id="PTHR34219:SF3">
    <property type="entry name" value="BLL7967 PROTEIN"/>
    <property type="match status" value="1"/>
</dbReference>
<keyword evidence="1" id="KW-1133">Transmembrane helix</keyword>
<accession>A0ABW6BJU8</accession>
<organism evidence="2 3">
    <name type="scientific">Sphingobacterium bambusae</name>
    <dbReference type="NCBI Taxonomy" id="662858"/>
    <lineage>
        <taxon>Bacteria</taxon>
        <taxon>Pseudomonadati</taxon>
        <taxon>Bacteroidota</taxon>
        <taxon>Sphingobacteriia</taxon>
        <taxon>Sphingobacteriales</taxon>
        <taxon>Sphingobacteriaceae</taxon>
        <taxon>Sphingobacterium</taxon>
    </lineage>
</organism>